<keyword evidence="2" id="KW-1133">Transmembrane helix</keyword>
<protein>
    <recommendedName>
        <fullName evidence="6">Transmembrane protein 220</fullName>
    </recommendedName>
</protein>
<dbReference type="AlphaFoldDB" id="A0A498HZ11"/>
<feature type="transmembrane region" description="Helical" evidence="2">
    <location>
        <begin position="32"/>
        <end position="52"/>
    </location>
</feature>
<comment type="caution">
    <text evidence="4">The sequence shown here is derived from an EMBL/GenBank/DDBJ whole genome shotgun (WGS) entry which is preliminary data.</text>
</comment>
<dbReference type="PANTHER" id="PTHR34262">
    <property type="entry name" value="TRANSMEMBRANE PROTEIN 220"/>
    <property type="match status" value="1"/>
</dbReference>
<dbReference type="EMBL" id="RDQH01000341">
    <property type="protein sequence ID" value="RXH75222.1"/>
    <property type="molecule type" value="Genomic_DNA"/>
</dbReference>
<evidence type="ECO:0000256" key="1">
    <source>
        <dbReference type="SAM" id="MobiDB-lite"/>
    </source>
</evidence>
<evidence type="ECO:0000256" key="3">
    <source>
        <dbReference type="SAM" id="SignalP"/>
    </source>
</evidence>
<accession>A0A498HZ11</accession>
<proteinExistence type="predicted"/>
<evidence type="ECO:0000256" key="2">
    <source>
        <dbReference type="SAM" id="Phobius"/>
    </source>
</evidence>
<keyword evidence="2" id="KW-0812">Transmembrane</keyword>
<evidence type="ECO:0000313" key="5">
    <source>
        <dbReference type="Proteomes" id="UP000290289"/>
    </source>
</evidence>
<feature type="region of interest" description="Disordered" evidence="1">
    <location>
        <begin position="176"/>
        <end position="234"/>
    </location>
</feature>
<sequence>MAAITKLYTLCSLLMASLFAYSASVQLNDPDWYFWFPLYFGACFVNLVIWAVSSKAIKQVAEAALWLGIFLFIKVTAESASLKGASGFLSLDLSERVIREKVGSGLVIISMLLQLAASKSSLAKALLQQSYYPTYVKYGKTHLSASFIEWQFWWDSVLDFLLSSLWSKKRLGHLQPNGLEGQRAENNPKTISNGGLGQRARGPHGTKKGQRANWLAQPNQPAPGRATNSNITVS</sequence>
<dbReference type="PANTHER" id="PTHR34262:SF1">
    <property type="entry name" value="TRANSMEMBRANE PROTEIN 220"/>
    <property type="match status" value="1"/>
</dbReference>
<feature type="chain" id="PRO_5019811545" description="Transmembrane protein 220" evidence="3">
    <location>
        <begin position="25"/>
        <end position="234"/>
    </location>
</feature>
<evidence type="ECO:0000313" key="4">
    <source>
        <dbReference type="EMBL" id="RXH75222.1"/>
    </source>
</evidence>
<keyword evidence="3" id="KW-0732">Signal</keyword>
<feature type="compositionally biased region" description="Basic residues" evidence="1">
    <location>
        <begin position="201"/>
        <end position="210"/>
    </location>
</feature>
<dbReference type="Proteomes" id="UP000290289">
    <property type="component" value="Chromosome 15"/>
</dbReference>
<gene>
    <name evidence="4" type="ORF">DVH24_029943</name>
</gene>
<keyword evidence="5" id="KW-1185">Reference proteome</keyword>
<evidence type="ECO:0008006" key="6">
    <source>
        <dbReference type="Google" id="ProtNLM"/>
    </source>
</evidence>
<dbReference type="InterPro" id="IPR029377">
    <property type="entry name" value="TMEM220"/>
</dbReference>
<dbReference type="Pfam" id="PF15071">
    <property type="entry name" value="TMEM220"/>
    <property type="match status" value="1"/>
</dbReference>
<organism evidence="4 5">
    <name type="scientific">Malus domestica</name>
    <name type="common">Apple</name>
    <name type="synonym">Pyrus malus</name>
    <dbReference type="NCBI Taxonomy" id="3750"/>
    <lineage>
        <taxon>Eukaryota</taxon>
        <taxon>Viridiplantae</taxon>
        <taxon>Streptophyta</taxon>
        <taxon>Embryophyta</taxon>
        <taxon>Tracheophyta</taxon>
        <taxon>Spermatophyta</taxon>
        <taxon>Magnoliopsida</taxon>
        <taxon>eudicotyledons</taxon>
        <taxon>Gunneridae</taxon>
        <taxon>Pentapetalae</taxon>
        <taxon>rosids</taxon>
        <taxon>fabids</taxon>
        <taxon>Rosales</taxon>
        <taxon>Rosaceae</taxon>
        <taxon>Amygdaloideae</taxon>
        <taxon>Maleae</taxon>
        <taxon>Malus</taxon>
    </lineage>
</organism>
<feature type="signal peptide" evidence="3">
    <location>
        <begin position="1"/>
        <end position="24"/>
    </location>
</feature>
<feature type="compositionally biased region" description="Polar residues" evidence="1">
    <location>
        <begin position="184"/>
        <end position="193"/>
    </location>
</feature>
<keyword evidence="2" id="KW-0472">Membrane</keyword>
<name>A0A498HZ11_MALDO</name>
<reference evidence="4 5" key="1">
    <citation type="submission" date="2018-10" db="EMBL/GenBank/DDBJ databases">
        <title>A high-quality apple genome assembly.</title>
        <authorList>
            <person name="Hu J."/>
        </authorList>
    </citation>
    <scope>NUCLEOTIDE SEQUENCE [LARGE SCALE GENOMIC DNA]</scope>
    <source>
        <strain evidence="5">cv. HFTH1</strain>
        <tissue evidence="4">Young leaf</tissue>
    </source>
</reference>